<protein>
    <recommendedName>
        <fullName evidence="3">C5a peptidase/Subtilisin-like protease SBT2-like Fn3-like domain-containing protein</fullName>
    </recommendedName>
</protein>
<accession>A0A9P6JND5</accession>
<dbReference type="GO" id="GO:0016020">
    <property type="term" value="C:membrane"/>
    <property type="evidence" value="ECO:0007669"/>
    <property type="project" value="InterPro"/>
</dbReference>
<dbReference type="Pfam" id="PF06280">
    <property type="entry name" value="fn3_5"/>
    <property type="match status" value="1"/>
</dbReference>
<gene>
    <name evidence="4" type="ORF">CPB83DRAFT_460154</name>
</gene>
<dbReference type="Proteomes" id="UP000807306">
    <property type="component" value="Unassembled WGS sequence"/>
</dbReference>
<dbReference type="InterPro" id="IPR010435">
    <property type="entry name" value="C5a/SBT2-like_Fn3"/>
</dbReference>
<sequence length="128" mass="13513">MKTLTITHIPALISLTIKEGGCIPSVGPVPLVNAPATVSIFEPTVQLLPGQATVITVQFTLPAGVDKNRYPLYSSFIEVTSGSETSLKDHPSTDTSTKILAFATLAALDASSKPEIARRYTLSSTVIN</sequence>
<name>A0A9P6JND5_9AGAR</name>
<proteinExistence type="inferred from homology"/>
<dbReference type="EMBL" id="MU157870">
    <property type="protein sequence ID" value="KAF9526565.1"/>
    <property type="molecule type" value="Genomic_DNA"/>
</dbReference>
<reference evidence="4" key="1">
    <citation type="submission" date="2020-11" db="EMBL/GenBank/DDBJ databases">
        <authorList>
            <consortium name="DOE Joint Genome Institute"/>
            <person name="Ahrendt S."/>
            <person name="Riley R."/>
            <person name="Andreopoulos W."/>
            <person name="Labutti K."/>
            <person name="Pangilinan J."/>
            <person name="Ruiz-Duenas F.J."/>
            <person name="Barrasa J.M."/>
            <person name="Sanchez-Garcia M."/>
            <person name="Camarero S."/>
            <person name="Miyauchi S."/>
            <person name="Serrano A."/>
            <person name="Linde D."/>
            <person name="Babiker R."/>
            <person name="Drula E."/>
            <person name="Ayuso-Fernandez I."/>
            <person name="Pacheco R."/>
            <person name="Padilla G."/>
            <person name="Ferreira P."/>
            <person name="Barriuso J."/>
            <person name="Kellner H."/>
            <person name="Castanera R."/>
            <person name="Alfaro M."/>
            <person name="Ramirez L."/>
            <person name="Pisabarro A.G."/>
            <person name="Kuo A."/>
            <person name="Tritt A."/>
            <person name="Lipzen A."/>
            <person name="He G."/>
            <person name="Yan M."/>
            <person name="Ng V."/>
            <person name="Cullen D."/>
            <person name="Martin F."/>
            <person name="Rosso M.-N."/>
            <person name="Henrissat B."/>
            <person name="Hibbett D."/>
            <person name="Martinez A.T."/>
            <person name="Grigoriev I.V."/>
        </authorList>
    </citation>
    <scope>NUCLEOTIDE SEQUENCE</scope>
    <source>
        <strain evidence="4">CBS 506.95</strain>
    </source>
</reference>
<evidence type="ECO:0000313" key="4">
    <source>
        <dbReference type="EMBL" id="KAF9526565.1"/>
    </source>
</evidence>
<comment type="similarity">
    <text evidence="1">Belongs to the peptidase S8 family.</text>
</comment>
<evidence type="ECO:0000313" key="5">
    <source>
        <dbReference type="Proteomes" id="UP000807306"/>
    </source>
</evidence>
<dbReference type="AlphaFoldDB" id="A0A9P6JND5"/>
<evidence type="ECO:0000256" key="1">
    <source>
        <dbReference type="ARBA" id="ARBA00011073"/>
    </source>
</evidence>
<evidence type="ECO:0000256" key="2">
    <source>
        <dbReference type="ARBA" id="ARBA00022729"/>
    </source>
</evidence>
<evidence type="ECO:0000259" key="3">
    <source>
        <dbReference type="Pfam" id="PF06280"/>
    </source>
</evidence>
<keyword evidence="5" id="KW-1185">Reference proteome</keyword>
<dbReference type="OrthoDB" id="206201at2759"/>
<feature type="domain" description="C5a peptidase/Subtilisin-like protease SBT2-like Fn3-like" evidence="3">
    <location>
        <begin position="4"/>
        <end position="87"/>
    </location>
</feature>
<organism evidence="4 5">
    <name type="scientific">Crepidotus variabilis</name>
    <dbReference type="NCBI Taxonomy" id="179855"/>
    <lineage>
        <taxon>Eukaryota</taxon>
        <taxon>Fungi</taxon>
        <taxon>Dikarya</taxon>
        <taxon>Basidiomycota</taxon>
        <taxon>Agaricomycotina</taxon>
        <taxon>Agaricomycetes</taxon>
        <taxon>Agaricomycetidae</taxon>
        <taxon>Agaricales</taxon>
        <taxon>Agaricineae</taxon>
        <taxon>Crepidotaceae</taxon>
        <taxon>Crepidotus</taxon>
    </lineage>
</organism>
<keyword evidence="2" id="KW-0732">Signal</keyword>
<comment type="caution">
    <text evidence="4">The sequence shown here is derived from an EMBL/GenBank/DDBJ whole genome shotgun (WGS) entry which is preliminary data.</text>
</comment>
<dbReference type="GO" id="GO:0004252">
    <property type="term" value="F:serine-type endopeptidase activity"/>
    <property type="evidence" value="ECO:0007669"/>
    <property type="project" value="InterPro"/>
</dbReference>